<accession>A0A7S9DYZ4</accession>
<reference evidence="2 3" key="1">
    <citation type="submission" date="2020-11" db="EMBL/GenBank/DDBJ databases">
        <title>Complete genome sequence for Salinimonas sp. strain G2-b.</title>
        <authorList>
            <person name="Park S.-J."/>
        </authorList>
    </citation>
    <scope>NUCLEOTIDE SEQUENCE [LARGE SCALE GENOMIC DNA]</scope>
    <source>
        <strain evidence="2 3">G2-b</strain>
    </source>
</reference>
<protein>
    <submittedName>
        <fullName evidence="2">DUF3283 family protein</fullName>
    </submittedName>
</protein>
<gene>
    <name evidence="2" type="ORF">IT774_05025</name>
</gene>
<dbReference type="KEGG" id="smaa:IT774_05025"/>
<evidence type="ECO:0000313" key="2">
    <source>
        <dbReference type="EMBL" id="QPG06537.1"/>
    </source>
</evidence>
<evidence type="ECO:0000256" key="1">
    <source>
        <dbReference type="SAM" id="MobiDB-lite"/>
    </source>
</evidence>
<dbReference type="Proteomes" id="UP000595095">
    <property type="component" value="Chromosome"/>
</dbReference>
<proteinExistence type="predicted"/>
<feature type="compositionally biased region" description="Polar residues" evidence="1">
    <location>
        <begin position="103"/>
        <end position="118"/>
    </location>
</feature>
<sequence length="118" mass="13120">MRLVHLLPLDEQKPLQRDLKASLMAWKIATGKTTRAAVTTSLAKLGLNKYKDMCQRLDKYLAMHPSYMNANSVNVPPIYTEQSPTRGRVIVRGSRPKIARSRAGQTGSSDGLWSVPVN</sequence>
<keyword evidence="3" id="KW-1185">Reference proteome</keyword>
<organism evidence="2 3">
    <name type="scientific">Salinimonas marina</name>
    <dbReference type="NCBI Taxonomy" id="2785918"/>
    <lineage>
        <taxon>Bacteria</taxon>
        <taxon>Pseudomonadati</taxon>
        <taxon>Pseudomonadota</taxon>
        <taxon>Gammaproteobacteria</taxon>
        <taxon>Alteromonadales</taxon>
        <taxon>Alteromonadaceae</taxon>
        <taxon>Alteromonas/Salinimonas group</taxon>
        <taxon>Salinimonas</taxon>
    </lineage>
</organism>
<dbReference type="EMBL" id="CP064795">
    <property type="protein sequence ID" value="QPG06537.1"/>
    <property type="molecule type" value="Genomic_DNA"/>
</dbReference>
<evidence type="ECO:0000313" key="3">
    <source>
        <dbReference type="Proteomes" id="UP000595095"/>
    </source>
</evidence>
<name>A0A7S9DYZ4_9ALTE</name>
<feature type="region of interest" description="Disordered" evidence="1">
    <location>
        <begin position="95"/>
        <end position="118"/>
    </location>
</feature>
<dbReference type="AlphaFoldDB" id="A0A7S9DYZ4"/>